<reference evidence="1 2" key="1">
    <citation type="submission" date="2019-03" db="EMBL/GenBank/DDBJ databases">
        <title>First draft genome of Liparis tanakae, snailfish: a comprehensive survey of snailfish specific genes.</title>
        <authorList>
            <person name="Kim W."/>
            <person name="Song I."/>
            <person name="Jeong J.-H."/>
            <person name="Kim D."/>
            <person name="Kim S."/>
            <person name="Ryu S."/>
            <person name="Song J.Y."/>
            <person name="Lee S.K."/>
        </authorList>
    </citation>
    <scope>NUCLEOTIDE SEQUENCE [LARGE SCALE GENOMIC DNA]</scope>
    <source>
        <tissue evidence="1">Muscle</tissue>
    </source>
</reference>
<evidence type="ECO:0000313" key="1">
    <source>
        <dbReference type="EMBL" id="TNN47227.1"/>
    </source>
</evidence>
<dbReference type="Proteomes" id="UP000314294">
    <property type="component" value="Unassembled WGS sequence"/>
</dbReference>
<sequence length="370" mass="39635">MTWNRPKDDGVTGWIREKESDEGRGQRAVHYVLAADPRHDLGLDLGPLGHLQQQPVHGEVPPGEGCVSGPQSQRGTDIIGPVSDIEHPLKGSTAALLLPARQILPEDHLLAHVVRATGARVGVKGEQDQAAGCVETRRVGENLGEKVAHAGALQPGLDEVHVGVGDHRQLKVLLVALQVLEEGREARRGRDLLQRRTDGVLGHALLRHVHQDLLHVLVVVALPVAVSQPIRKPLTRQSAHHGVVAVLVDDGLVEVEQHEEALLMLRRRGGLIGRSRHVGCVEETRQKAGEGGRGEEGERKGEEWLDLASSGFASSGFASSGFASSGFASSAFASSAFASSAFTSSAFASGRRMTLPMFWRSCMRLMASAT</sequence>
<keyword evidence="2" id="KW-1185">Reference proteome</keyword>
<proteinExistence type="predicted"/>
<accession>A0A4Z2G148</accession>
<gene>
    <name evidence="1" type="ORF">EYF80_042575</name>
</gene>
<dbReference type="EMBL" id="SRLO01000752">
    <property type="protein sequence ID" value="TNN47227.1"/>
    <property type="molecule type" value="Genomic_DNA"/>
</dbReference>
<name>A0A4Z2G148_9TELE</name>
<organism evidence="1 2">
    <name type="scientific">Liparis tanakae</name>
    <name type="common">Tanaka's snailfish</name>
    <dbReference type="NCBI Taxonomy" id="230148"/>
    <lineage>
        <taxon>Eukaryota</taxon>
        <taxon>Metazoa</taxon>
        <taxon>Chordata</taxon>
        <taxon>Craniata</taxon>
        <taxon>Vertebrata</taxon>
        <taxon>Euteleostomi</taxon>
        <taxon>Actinopterygii</taxon>
        <taxon>Neopterygii</taxon>
        <taxon>Teleostei</taxon>
        <taxon>Neoteleostei</taxon>
        <taxon>Acanthomorphata</taxon>
        <taxon>Eupercaria</taxon>
        <taxon>Perciformes</taxon>
        <taxon>Cottioidei</taxon>
        <taxon>Cottales</taxon>
        <taxon>Liparidae</taxon>
        <taxon>Liparis</taxon>
    </lineage>
</organism>
<dbReference type="AlphaFoldDB" id="A0A4Z2G148"/>
<protein>
    <submittedName>
        <fullName evidence="1">Uncharacterized protein</fullName>
    </submittedName>
</protein>
<comment type="caution">
    <text evidence="1">The sequence shown here is derived from an EMBL/GenBank/DDBJ whole genome shotgun (WGS) entry which is preliminary data.</text>
</comment>
<evidence type="ECO:0000313" key="2">
    <source>
        <dbReference type="Proteomes" id="UP000314294"/>
    </source>
</evidence>